<feature type="transmembrane region" description="Helical" evidence="1">
    <location>
        <begin position="126"/>
        <end position="146"/>
    </location>
</feature>
<feature type="transmembrane region" description="Helical" evidence="1">
    <location>
        <begin position="54"/>
        <end position="73"/>
    </location>
</feature>
<keyword evidence="1" id="KW-1133">Transmembrane helix</keyword>
<dbReference type="GO" id="GO:0080120">
    <property type="term" value="P:CAAX-box protein maturation"/>
    <property type="evidence" value="ECO:0007669"/>
    <property type="project" value="UniProtKB-ARBA"/>
</dbReference>
<reference evidence="3" key="1">
    <citation type="submission" date="2019-08" db="EMBL/GenBank/DDBJ databases">
        <authorList>
            <person name="Kucharzyk K."/>
            <person name="Murdoch R.W."/>
            <person name="Higgins S."/>
            <person name="Loffler F."/>
        </authorList>
    </citation>
    <scope>NUCLEOTIDE SEQUENCE</scope>
</reference>
<gene>
    <name evidence="3" type="ORF">SDC9_138509</name>
</gene>
<proteinExistence type="predicted"/>
<evidence type="ECO:0000313" key="3">
    <source>
        <dbReference type="EMBL" id="MPM91381.1"/>
    </source>
</evidence>
<dbReference type="PANTHER" id="PTHR39430">
    <property type="entry name" value="MEMBRANE-ASSOCIATED PROTEASE-RELATED"/>
    <property type="match status" value="1"/>
</dbReference>
<keyword evidence="1" id="KW-0472">Membrane</keyword>
<keyword evidence="1" id="KW-0812">Transmembrane</keyword>
<feature type="domain" description="CAAX prenyl protease 2/Lysostaphin resistance protein A-like" evidence="2">
    <location>
        <begin position="22"/>
        <end position="115"/>
    </location>
</feature>
<dbReference type="GO" id="GO:0004175">
    <property type="term" value="F:endopeptidase activity"/>
    <property type="evidence" value="ECO:0007669"/>
    <property type="project" value="UniProtKB-ARBA"/>
</dbReference>
<dbReference type="Pfam" id="PF02517">
    <property type="entry name" value="Rce1-like"/>
    <property type="match status" value="1"/>
</dbReference>
<dbReference type="InterPro" id="IPR003675">
    <property type="entry name" value="Rce1/LyrA-like_dom"/>
</dbReference>
<feature type="transmembrane region" description="Helical" evidence="1">
    <location>
        <begin position="22"/>
        <end position="42"/>
    </location>
</feature>
<dbReference type="AlphaFoldDB" id="A0A645DQ21"/>
<evidence type="ECO:0000259" key="2">
    <source>
        <dbReference type="Pfam" id="PF02517"/>
    </source>
</evidence>
<protein>
    <recommendedName>
        <fullName evidence="2">CAAX prenyl protease 2/Lysostaphin resistance protein A-like domain-containing protein</fullName>
    </recommendedName>
</protein>
<feature type="transmembrane region" description="Helical" evidence="1">
    <location>
        <begin position="79"/>
        <end position="97"/>
    </location>
</feature>
<comment type="caution">
    <text evidence="3">The sequence shown here is derived from an EMBL/GenBank/DDBJ whole genome shotgun (WGS) entry which is preliminary data.</text>
</comment>
<feature type="transmembrane region" description="Helical" evidence="1">
    <location>
        <begin position="104"/>
        <end position="120"/>
    </location>
</feature>
<sequence>MVLVQWVAGLEPGIGAAGVGEAALLMLGVGFVEEVVFRGLLFQAIERTGGTRRAVIISGVTFGLGHIVNLLRGYSASQLAGQIAVAIAVGILLSLIMAQTRSSIAGAVFHILFNFSGTVTNQESEVQGILLASLLVISLVSVVLLLRPSLQKKAAVS</sequence>
<dbReference type="EMBL" id="VSSQ01038444">
    <property type="protein sequence ID" value="MPM91381.1"/>
    <property type="molecule type" value="Genomic_DNA"/>
</dbReference>
<evidence type="ECO:0000256" key="1">
    <source>
        <dbReference type="SAM" id="Phobius"/>
    </source>
</evidence>
<name>A0A645DQ21_9ZZZZ</name>
<organism evidence="3">
    <name type="scientific">bioreactor metagenome</name>
    <dbReference type="NCBI Taxonomy" id="1076179"/>
    <lineage>
        <taxon>unclassified sequences</taxon>
        <taxon>metagenomes</taxon>
        <taxon>ecological metagenomes</taxon>
    </lineage>
</organism>
<accession>A0A645DQ21</accession>
<dbReference type="PANTHER" id="PTHR39430:SF1">
    <property type="entry name" value="PROTEASE"/>
    <property type="match status" value="1"/>
</dbReference>